<dbReference type="SFLD" id="SFLDG00180">
    <property type="entry name" value="muconate_cycloisomerase"/>
    <property type="match status" value="1"/>
</dbReference>
<dbReference type="FunFam" id="3.30.390.10:FF:000009">
    <property type="entry name" value="Hydrophobic dipeptide epimerase"/>
    <property type="match status" value="1"/>
</dbReference>
<feature type="domain" description="Mandelate racemase/muconate lactonizing enzyme C-terminal" evidence="5">
    <location>
        <begin position="147"/>
        <end position="241"/>
    </location>
</feature>
<evidence type="ECO:0000256" key="3">
    <source>
        <dbReference type="ARBA" id="ARBA00022723"/>
    </source>
</evidence>
<comment type="similarity">
    <text evidence="2">Belongs to the mandelate racemase/muconate lactonizing enzyme family.</text>
</comment>
<dbReference type="RefSeq" id="WP_125004597.1">
    <property type="nucleotide sequence ID" value="NZ_RQXT01000044.1"/>
</dbReference>
<keyword evidence="7" id="KW-1185">Reference proteome</keyword>
<dbReference type="InterPro" id="IPR034593">
    <property type="entry name" value="DgoD-like"/>
</dbReference>
<evidence type="ECO:0000256" key="2">
    <source>
        <dbReference type="ARBA" id="ARBA00008031"/>
    </source>
</evidence>
<evidence type="ECO:0000256" key="4">
    <source>
        <dbReference type="ARBA" id="ARBA00022842"/>
    </source>
</evidence>
<accession>A0A3P3F810</accession>
<dbReference type="Proteomes" id="UP000273786">
    <property type="component" value="Unassembled WGS sequence"/>
</dbReference>
<dbReference type="AlphaFoldDB" id="A0A3P3F810"/>
<dbReference type="GO" id="GO:0046872">
    <property type="term" value="F:metal ion binding"/>
    <property type="evidence" value="ECO:0007669"/>
    <property type="project" value="UniProtKB-KW"/>
</dbReference>
<dbReference type="Gene3D" id="3.20.20.120">
    <property type="entry name" value="Enolase-like C-terminal domain"/>
    <property type="match status" value="1"/>
</dbReference>
<dbReference type="SUPFAM" id="SSF54826">
    <property type="entry name" value="Enolase N-terminal domain-like"/>
    <property type="match status" value="1"/>
</dbReference>
<dbReference type="EMBL" id="RQXT01000044">
    <property type="protein sequence ID" value="RRH94282.1"/>
    <property type="molecule type" value="Genomic_DNA"/>
</dbReference>
<comment type="cofactor">
    <cofactor evidence="1">
        <name>Mg(2+)</name>
        <dbReference type="ChEBI" id="CHEBI:18420"/>
    </cofactor>
</comment>
<dbReference type="SUPFAM" id="SSF51604">
    <property type="entry name" value="Enolase C-terminal domain-like"/>
    <property type="match status" value="1"/>
</dbReference>
<dbReference type="Pfam" id="PF13378">
    <property type="entry name" value="MR_MLE_C"/>
    <property type="match status" value="1"/>
</dbReference>
<sequence>MRGLEIQKIDVFQVDLPYSGGVYLLSGGREYRSFDATIVRVTTDAGIEGWGESTPWGSTYVAAHALGVRSGIAEIAPSLIGLDPRRVDRINEAMDFALVGHEHAKTALDIACWDIFGKSVDMPVCELLGGRTSVRMPIISSIYVGDPEEMRRRVAEHRAKGYIGHSVKVGDDPAIDAERIAASMADKKPGEFFLVDANGGMTVETALRMLRLLPQGLDFVLEAPCATWRECVSLRRRTDVPIIFDELATNDASIVQIIADDAADGIGLKISKNGGLTKGRRHRDICLAAGYTVSVQDTVGSDIAFAGIVHLGQTVPEKNLRCILECRDMVTTKVADGDFVVAEGRVIAPDVPGLGITPRLDVLGAPVATYS</sequence>
<name>A0A3P3F810_9HYPH</name>
<evidence type="ECO:0000313" key="6">
    <source>
        <dbReference type="EMBL" id="RRH94282.1"/>
    </source>
</evidence>
<organism evidence="6 7">
    <name type="scientific">Mesorhizobium tamadayense</name>
    <dbReference type="NCBI Taxonomy" id="425306"/>
    <lineage>
        <taxon>Bacteria</taxon>
        <taxon>Pseudomonadati</taxon>
        <taxon>Pseudomonadota</taxon>
        <taxon>Alphaproteobacteria</taxon>
        <taxon>Hyphomicrobiales</taxon>
        <taxon>Phyllobacteriaceae</taxon>
        <taxon>Mesorhizobium</taxon>
    </lineage>
</organism>
<dbReference type="InterPro" id="IPR029017">
    <property type="entry name" value="Enolase-like_N"/>
</dbReference>
<protein>
    <submittedName>
        <fullName evidence="6">Mandelate racemase</fullName>
    </submittedName>
</protein>
<keyword evidence="3" id="KW-0479">Metal-binding</keyword>
<evidence type="ECO:0000259" key="5">
    <source>
        <dbReference type="SMART" id="SM00922"/>
    </source>
</evidence>
<dbReference type="Gene3D" id="3.30.390.10">
    <property type="entry name" value="Enolase-like, N-terminal domain"/>
    <property type="match status" value="1"/>
</dbReference>
<dbReference type="PANTHER" id="PTHR48080">
    <property type="entry name" value="D-GALACTONATE DEHYDRATASE-RELATED"/>
    <property type="match status" value="1"/>
</dbReference>
<keyword evidence="4" id="KW-0460">Magnesium</keyword>
<dbReference type="InterPro" id="IPR013342">
    <property type="entry name" value="Mandelate_racemase_C"/>
</dbReference>
<evidence type="ECO:0000256" key="1">
    <source>
        <dbReference type="ARBA" id="ARBA00001946"/>
    </source>
</evidence>
<evidence type="ECO:0000313" key="7">
    <source>
        <dbReference type="Proteomes" id="UP000273786"/>
    </source>
</evidence>
<dbReference type="InterPro" id="IPR013341">
    <property type="entry name" value="Mandelate_racemase_N_dom"/>
</dbReference>
<gene>
    <name evidence="6" type="ORF">EH240_27700</name>
</gene>
<dbReference type="SMART" id="SM00922">
    <property type="entry name" value="MR_MLE"/>
    <property type="match status" value="1"/>
</dbReference>
<reference evidence="6 7" key="1">
    <citation type="submission" date="2018-11" db="EMBL/GenBank/DDBJ databases">
        <title>the genome of Mesorhizobium tamadayense DSM 28320.</title>
        <authorList>
            <person name="Gao J."/>
        </authorList>
    </citation>
    <scope>NUCLEOTIDE SEQUENCE [LARGE SCALE GENOMIC DNA]</scope>
    <source>
        <strain evidence="6 7">DSM 28320</strain>
    </source>
</reference>
<dbReference type="PANTHER" id="PTHR48080:SF3">
    <property type="entry name" value="ENOLASE SUPERFAMILY MEMBER DDB_G0284701"/>
    <property type="match status" value="1"/>
</dbReference>
<dbReference type="InterPro" id="IPR029065">
    <property type="entry name" value="Enolase_C-like"/>
</dbReference>
<dbReference type="GO" id="GO:0003824">
    <property type="term" value="F:catalytic activity"/>
    <property type="evidence" value="ECO:0007669"/>
    <property type="project" value="UniProtKB-ARBA"/>
</dbReference>
<dbReference type="SFLD" id="SFLDS00001">
    <property type="entry name" value="Enolase"/>
    <property type="match status" value="1"/>
</dbReference>
<comment type="caution">
    <text evidence="6">The sequence shown here is derived from an EMBL/GenBank/DDBJ whole genome shotgun (WGS) entry which is preliminary data.</text>
</comment>
<dbReference type="Pfam" id="PF02746">
    <property type="entry name" value="MR_MLE_N"/>
    <property type="match status" value="1"/>
</dbReference>
<proteinExistence type="inferred from homology"/>
<dbReference type="InterPro" id="IPR036849">
    <property type="entry name" value="Enolase-like_C_sf"/>
</dbReference>
<dbReference type="OrthoDB" id="9775913at2"/>